<evidence type="ECO:0000313" key="2">
    <source>
        <dbReference type="EMBL" id="MFK4641385.1"/>
    </source>
</evidence>
<name>A0ABW8NCU5_9MICC</name>
<organism evidence="2 3">
    <name type="scientific">Paenarthrobacter histidinolovorans</name>
    <dbReference type="NCBI Taxonomy" id="43664"/>
    <lineage>
        <taxon>Bacteria</taxon>
        <taxon>Bacillati</taxon>
        <taxon>Actinomycetota</taxon>
        <taxon>Actinomycetes</taxon>
        <taxon>Micrococcales</taxon>
        <taxon>Micrococcaceae</taxon>
        <taxon>Paenarthrobacter</taxon>
    </lineage>
</organism>
<evidence type="ECO:0008006" key="4">
    <source>
        <dbReference type="Google" id="ProtNLM"/>
    </source>
</evidence>
<proteinExistence type="predicted"/>
<evidence type="ECO:0000313" key="3">
    <source>
        <dbReference type="Proteomes" id="UP001620520"/>
    </source>
</evidence>
<evidence type="ECO:0000256" key="1">
    <source>
        <dbReference type="SAM" id="MobiDB-lite"/>
    </source>
</evidence>
<feature type="region of interest" description="Disordered" evidence="1">
    <location>
        <begin position="88"/>
        <end position="110"/>
    </location>
</feature>
<comment type="caution">
    <text evidence="2">The sequence shown here is derived from an EMBL/GenBank/DDBJ whole genome shotgun (WGS) entry which is preliminary data.</text>
</comment>
<gene>
    <name evidence="2" type="ORF">ABIA52_004274</name>
</gene>
<dbReference type="RefSeq" id="WP_189018431.1">
    <property type="nucleotide sequence ID" value="NZ_BMPM01000005.1"/>
</dbReference>
<sequence length="177" mass="19177">MSRLVVPWKLGVGGTELVARRKVLAGAGLALVLTLTGCYFPYGVEVSASEVEGTWVAVGPQGQEAKLVFLANGTYSGTGVPNGLAHEDPEIPPSGSPDWNSTSPITGSWKTDWKERGEQMYVVIEIKGTITRSTPLHVEERQKGRRLVWYIGDPDSDREVSFRKEAGLDITAQAHPS</sequence>
<accession>A0ABW8NCU5</accession>
<reference evidence="2 3" key="1">
    <citation type="submission" date="2024-10" db="EMBL/GenBank/DDBJ databases">
        <title>Novel secondary metabolite-producing bacteria for plant disease control.</title>
        <authorList>
            <person name="Chevrette M."/>
        </authorList>
    </citation>
    <scope>NUCLEOTIDE SEQUENCE [LARGE SCALE GENOMIC DNA]</scope>
    <source>
        <strain evidence="2 3">J30 TE3557</strain>
    </source>
</reference>
<dbReference type="Proteomes" id="UP001620520">
    <property type="component" value="Unassembled WGS sequence"/>
</dbReference>
<protein>
    <recommendedName>
        <fullName evidence="4">Lipocalin-like domain-containing protein</fullName>
    </recommendedName>
</protein>
<feature type="compositionally biased region" description="Polar residues" evidence="1">
    <location>
        <begin position="97"/>
        <end position="109"/>
    </location>
</feature>
<dbReference type="EMBL" id="JBIYEW010000003">
    <property type="protein sequence ID" value="MFK4641385.1"/>
    <property type="molecule type" value="Genomic_DNA"/>
</dbReference>
<keyword evidence="3" id="KW-1185">Reference proteome</keyword>